<dbReference type="AlphaFoldDB" id="A0A9Q0G450"/>
<evidence type="ECO:0000256" key="6">
    <source>
        <dbReference type="ARBA" id="ARBA00023242"/>
    </source>
</evidence>
<dbReference type="EMBL" id="JAKUCV010002379">
    <property type="protein sequence ID" value="KAJ4842843.1"/>
    <property type="molecule type" value="Genomic_DNA"/>
</dbReference>
<dbReference type="CDD" id="cd18914">
    <property type="entry name" value="bHLH_AtORG2_like"/>
    <property type="match status" value="1"/>
</dbReference>
<name>A0A9Q0G450_9ROSI</name>
<comment type="caution">
    <text evidence="8">The sequence shown here is derived from an EMBL/GenBank/DDBJ whole genome shotgun (WGS) entry which is preliminary data.</text>
</comment>
<dbReference type="GO" id="GO:0000981">
    <property type="term" value="F:DNA-binding transcription factor activity, RNA polymerase II-specific"/>
    <property type="evidence" value="ECO:0007669"/>
    <property type="project" value="TreeGrafter"/>
</dbReference>
<comment type="subunit">
    <text evidence="2">Homodimer.</text>
</comment>
<dbReference type="InterPro" id="IPR036638">
    <property type="entry name" value="HLH_DNA-bd_sf"/>
</dbReference>
<comment type="subcellular location">
    <subcellularLocation>
        <location evidence="1">Nucleus</location>
    </subcellularLocation>
</comment>
<evidence type="ECO:0000256" key="2">
    <source>
        <dbReference type="ARBA" id="ARBA00011738"/>
    </source>
</evidence>
<dbReference type="PANTHER" id="PTHR13935">
    <property type="entry name" value="ACHAETE-SCUTE TRANSCRIPTION FACTOR-RELATED"/>
    <property type="match status" value="1"/>
</dbReference>
<dbReference type="PANTHER" id="PTHR13935:SF155">
    <property type="entry name" value="TRANSCRIPTION FACTOR BHLH120-LIKE"/>
    <property type="match status" value="1"/>
</dbReference>
<accession>A0A9Q0G450</accession>
<keyword evidence="6" id="KW-0539">Nucleus</keyword>
<keyword evidence="3" id="KW-0805">Transcription regulation</keyword>
<protein>
    <recommendedName>
        <fullName evidence="7">BHLH domain-containing protein</fullName>
    </recommendedName>
</protein>
<evidence type="ECO:0000256" key="4">
    <source>
        <dbReference type="ARBA" id="ARBA00023125"/>
    </source>
</evidence>
<proteinExistence type="predicted"/>
<keyword evidence="4" id="KW-0238">DNA-binding</keyword>
<evidence type="ECO:0000259" key="7">
    <source>
        <dbReference type="PROSITE" id="PS50888"/>
    </source>
</evidence>
<sequence length="252" mass="28164">MFPLHQGNELCFKISSNPHEEHKILQDLMLTHASVGTASADIANNYMGKGRRRKLIPVENNKVMAKDDNSTSNNKKKILHRNIERQRRQEMATLYTSLRSLLPLEYIKGKRSISDHMNEAVNYIKHQQMKIKQLGTKRDELKKKSNISSSDALATEAAAGSSNTCSQSSSVTIRPCLEGMEIVVVSDLREQELPLSRVLKVILEEGASVVNCVTTTVNEKLLHSVQTQVNDPTCLNLPELQQKITSAVSSRT</sequence>
<reference evidence="8" key="1">
    <citation type="submission" date="2022-02" db="EMBL/GenBank/DDBJ databases">
        <authorList>
            <person name="Henning P.M."/>
            <person name="McCubbin A.G."/>
            <person name="Shore J.S."/>
        </authorList>
    </citation>
    <scope>NUCLEOTIDE SEQUENCE</scope>
    <source>
        <strain evidence="8">F60SS</strain>
        <tissue evidence="8">Leaves</tissue>
    </source>
</reference>
<dbReference type="SUPFAM" id="SSF47459">
    <property type="entry name" value="HLH, helix-loop-helix DNA-binding domain"/>
    <property type="match status" value="1"/>
</dbReference>
<dbReference type="OrthoDB" id="1935281at2759"/>
<dbReference type="PROSITE" id="PS50888">
    <property type="entry name" value="BHLH"/>
    <property type="match status" value="1"/>
</dbReference>
<keyword evidence="9" id="KW-1185">Reference proteome</keyword>
<dbReference type="FunFam" id="4.10.280.10:FF:000085">
    <property type="entry name" value="Transcription factor bHLH126"/>
    <property type="match status" value="1"/>
</dbReference>
<evidence type="ECO:0000313" key="8">
    <source>
        <dbReference type="EMBL" id="KAJ4842843.1"/>
    </source>
</evidence>
<feature type="domain" description="BHLH" evidence="7">
    <location>
        <begin position="75"/>
        <end position="127"/>
    </location>
</feature>
<evidence type="ECO:0000256" key="1">
    <source>
        <dbReference type="ARBA" id="ARBA00004123"/>
    </source>
</evidence>
<dbReference type="Gene3D" id="4.10.280.10">
    <property type="entry name" value="Helix-loop-helix DNA-binding domain"/>
    <property type="match status" value="1"/>
</dbReference>
<evidence type="ECO:0000256" key="3">
    <source>
        <dbReference type="ARBA" id="ARBA00023015"/>
    </source>
</evidence>
<reference evidence="8" key="2">
    <citation type="journal article" date="2023" name="Plants (Basel)">
        <title>Annotation of the Turnera subulata (Passifloraceae) Draft Genome Reveals the S-Locus Evolved after the Divergence of Turneroideae from Passifloroideae in a Stepwise Manner.</title>
        <authorList>
            <person name="Henning P.M."/>
            <person name="Roalson E.H."/>
            <person name="Mir W."/>
            <person name="McCubbin A.G."/>
            <person name="Shore J.S."/>
        </authorList>
    </citation>
    <scope>NUCLEOTIDE SEQUENCE</scope>
    <source>
        <strain evidence="8">F60SS</strain>
    </source>
</reference>
<dbReference type="InterPro" id="IPR015660">
    <property type="entry name" value="MASH1/Ascl1a-like"/>
</dbReference>
<keyword evidence="5" id="KW-0804">Transcription</keyword>
<evidence type="ECO:0000256" key="5">
    <source>
        <dbReference type="ARBA" id="ARBA00023163"/>
    </source>
</evidence>
<dbReference type="GO" id="GO:0046983">
    <property type="term" value="F:protein dimerization activity"/>
    <property type="evidence" value="ECO:0007669"/>
    <property type="project" value="InterPro"/>
</dbReference>
<dbReference type="GO" id="GO:0090575">
    <property type="term" value="C:RNA polymerase II transcription regulator complex"/>
    <property type="evidence" value="ECO:0007669"/>
    <property type="project" value="TreeGrafter"/>
</dbReference>
<dbReference type="GO" id="GO:0000977">
    <property type="term" value="F:RNA polymerase II transcription regulatory region sequence-specific DNA binding"/>
    <property type="evidence" value="ECO:0007669"/>
    <property type="project" value="TreeGrafter"/>
</dbReference>
<evidence type="ECO:0000313" key="9">
    <source>
        <dbReference type="Proteomes" id="UP001141552"/>
    </source>
</evidence>
<gene>
    <name evidence="8" type="ORF">Tsubulata_047496</name>
</gene>
<dbReference type="Proteomes" id="UP001141552">
    <property type="component" value="Unassembled WGS sequence"/>
</dbReference>
<dbReference type="InterPro" id="IPR011598">
    <property type="entry name" value="bHLH_dom"/>
</dbReference>
<dbReference type="Pfam" id="PF00010">
    <property type="entry name" value="HLH"/>
    <property type="match status" value="1"/>
</dbReference>
<organism evidence="8 9">
    <name type="scientific">Turnera subulata</name>
    <dbReference type="NCBI Taxonomy" id="218843"/>
    <lineage>
        <taxon>Eukaryota</taxon>
        <taxon>Viridiplantae</taxon>
        <taxon>Streptophyta</taxon>
        <taxon>Embryophyta</taxon>
        <taxon>Tracheophyta</taxon>
        <taxon>Spermatophyta</taxon>
        <taxon>Magnoliopsida</taxon>
        <taxon>eudicotyledons</taxon>
        <taxon>Gunneridae</taxon>
        <taxon>Pentapetalae</taxon>
        <taxon>rosids</taxon>
        <taxon>fabids</taxon>
        <taxon>Malpighiales</taxon>
        <taxon>Passifloraceae</taxon>
        <taxon>Turnera</taxon>
    </lineage>
</organism>